<dbReference type="AlphaFoldDB" id="A0A0J8G5T4"/>
<protein>
    <recommendedName>
        <fullName evidence="3">Phage DNA packaging protein, Nu1 subunit of terminase</fullName>
    </recommendedName>
</protein>
<name>A0A0J8G5T4_CLOCY</name>
<dbReference type="RefSeq" id="WP_048569382.1">
    <property type="nucleotide sequence ID" value="NZ_LFVU01000003.1"/>
</dbReference>
<proteinExistence type="predicted"/>
<dbReference type="STRING" id="1121307.CLCY_7c00430"/>
<dbReference type="EMBL" id="LFVU01000003">
    <property type="protein sequence ID" value="KMT22996.1"/>
    <property type="molecule type" value="Genomic_DNA"/>
</dbReference>
<comment type="caution">
    <text evidence="1">The sequence shown here is derived from an EMBL/GenBank/DDBJ whole genome shotgun (WGS) entry which is preliminary data.</text>
</comment>
<evidence type="ECO:0008006" key="3">
    <source>
        <dbReference type="Google" id="ProtNLM"/>
    </source>
</evidence>
<organism evidence="1 2">
    <name type="scientific">Clostridium cylindrosporum DSM 605</name>
    <dbReference type="NCBI Taxonomy" id="1121307"/>
    <lineage>
        <taxon>Bacteria</taxon>
        <taxon>Bacillati</taxon>
        <taxon>Bacillota</taxon>
        <taxon>Clostridia</taxon>
        <taxon>Eubacteriales</taxon>
        <taxon>Clostridiaceae</taxon>
        <taxon>Clostridium</taxon>
    </lineage>
</organism>
<evidence type="ECO:0000313" key="1">
    <source>
        <dbReference type="EMBL" id="KMT22996.1"/>
    </source>
</evidence>
<dbReference type="PATRIC" id="fig|1121307.3.peg.2325"/>
<dbReference type="Proteomes" id="UP000036756">
    <property type="component" value="Unassembled WGS sequence"/>
</dbReference>
<keyword evidence="2" id="KW-1185">Reference proteome</keyword>
<sequence>MSEKEDVIINSKKSEVDNVVVAGSYLANIFGITDRRVRQLAEEGIIVRVKKGRYDLVESIKAYIVYLKTNQDIKESKSDADLDYDREKAMHERVKREMAELNLAEMKGQIHYADDVENVMNDMLSNFRSKVLSMASKLAPILIARSDVNQIQDMINKESYEVLEELSNYDPRLFYSEKYIDLEDEGEDFDQKHEEDKE</sequence>
<dbReference type="OrthoDB" id="1908546at2"/>
<gene>
    <name evidence="1" type="ORF">CLCY_7c00430</name>
</gene>
<reference evidence="1 2" key="1">
    <citation type="submission" date="2015-06" db="EMBL/GenBank/DDBJ databases">
        <title>Draft genome sequence of the purine-degrading Clostridium cylindrosporum HC-1 (DSM 605).</title>
        <authorList>
            <person name="Poehlein A."/>
            <person name="Schiel-Bengelsdorf B."/>
            <person name="Bengelsdorf F."/>
            <person name="Daniel R."/>
            <person name="Duerre P."/>
        </authorList>
    </citation>
    <scope>NUCLEOTIDE SEQUENCE [LARGE SCALE GENOMIC DNA]</scope>
    <source>
        <strain evidence="1 2">DSM 605</strain>
    </source>
</reference>
<evidence type="ECO:0000313" key="2">
    <source>
        <dbReference type="Proteomes" id="UP000036756"/>
    </source>
</evidence>
<accession>A0A0J8G5T4</accession>